<dbReference type="InterPro" id="IPR036890">
    <property type="entry name" value="HATPase_C_sf"/>
</dbReference>
<dbReference type="GO" id="GO:0005886">
    <property type="term" value="C:plasma membrane"/>
    <property type="evidence" value="ECO:0007669"/>
    <property type="project" value="TreeGrafter"/>
</dbReference>
<feature type="domain" description="Histidine kinase" evidence="9">
    <location>
        <begin position="410"/>
        <end position="702"/>
    </location>
</feature>
<dbReference type="OrthoDB" id="60033at2759"/>
<dbReference type="AlphaFoldDB" id="A0A0D0B078"/>
<feature type="region of interest" description="Disordered" evidence="7">
    <location>
        <begin position="29"/>
        <end position="51"/>
    </location>
</feature>
<feature type="domain" description="Response regulatory" evidence="10">
    <location>
        <begin position="895"/>
        <end position="1028"/>
    </location>
</feature>
<dbReference type="SMART" id="SM00387">
    <property type="entry name" value="HATPase_c"/>
    <property type="match status" value="1"/>
</dbReference>
<feature type="region of interest" description="Disordered" evidence="7">
    <location>
        <begin position="789"/>
        <end position="887"/>
    </location>
</feature>
<evidence type="ECO:0000259" key="10">
    <source>
        <dbReference type="PROSITE" id="PS50110"/>
    </source>
</evidence>
<evidence type="ECO:0000313" key="11">
    <source>
        <dbReference type="EMBL" id="KIK56435.1"/>
    </source>
</evidence>
<comment type="catalytic activity">
    <reaction evidence="1">
        <text>ATP + protein L-histidine = ADP + protein N-phospho-L-histidine.</text>
        <dbReference type="EC" id="2.7.13.3"/>
    </reaction>
</comment>
<accession>A0A0D0B078</accession>
<dbReference type="CDD" id="cd17546">
    <property type="entry name" value="REC_hyHK_CKI1_RcsC-like"/>
    <property type="match status" value="1"/>
</dbReference>
<evidence type="ECO:0000256" key="2">
    <source>
        <dbReference type="ARBA" id="ARBA00012438"/>
    </source>
</evidence>
<name>A0A0D0B078_9AGAR</name>
<evidence type="ECO:0000256" key="3">
    <source>
        <dbReference type="ARBA" id="ARBA00022553"/>
    </source>
</evidence>
<dbReference type="EC" id="2.7.13.3" evidence="2"/>
<dbReference type="Pfam" id="PF00072">
    <property type="entry name" value="Response_reg"/>
    <property type="match status" value="1"/>
</dbReference>
<dbReference type="Proteomes" id="UP000053593">
    <property type="component" value="Unassembled WGS sequence"/>
</dbReference>
<dbReference type="Pfam" id="PF02518">
    <property type="entry name" value="HATPase_c"/>
    <property type="match status" value="1"/>
</dbReference>
<keyword evidence="12" id="KW-1185">Reference proteome</keyword>
<evidence type="ECO:0000256" key="5">
    <source>
        <dbReference type="ARBA" id="ARBA00022777"/>
    </source>
</evidence>
<reference evidence="11 12" key="1">
    <citation type="submission" date="2014-04" db="EMBL/GenBank/DDBJ databases">
        <title>Evolutionary Origins and Diversification of the Mycorrhizal Mutualists.</title>
        <authorList>
            <consortium name="DOE Joint Genome Institute"/>
            <consortium name="Mycorrhizal Genomics Consortium"/>
            <person name="Kohler A."/>
            <person name="Kuo A."/>
            <person name="Nagy L.G."/>
            <person name="Floudas D."/>
            <person name="Copeland A."/>
            <person name="Barry K.W."/>
            <person name="Cichocki N."/>
            <person name="Veneault-Fourrey C."/>
            <person name="LaButti K."/>
            <person name="Lindquist E.A."/>
            <person name="Lipzen A."/>
            <person name="Lundell T."/>
            <person name="Morin E."/>
            <person name="Murat C."/>
            <person name="Riley R."/>
            <person name="Ohm R."/>
            <person name="Sun H."/>
            <person name="Tunlid A."/>
            <person name="Henrissat B."/>
            <person name="Grigoriev I.V."/>
            <person name="Hibbett D.S."/>
            <person name="Martin F."/>
        </authorList>
    </citation>
    <scope>NUCLEOTIDE SEQUENCE [LARGE SCALE GENOMIC DNA]</scope>
    <source>
        <strain evidence="11 12">FD-317 M1</strain>
    </source>
</reference>
<evidence type="ECO:0000256" key="4">
    <source>
        <dbReference type="ARBA" id="ARBA00022679"/>
    </source>
</evidence>
<dbReference type="SMART" id="SM00448">
    <property type="entry name" value="REC"/>
    <property type="match status" value="1"/>
</dbReference>
<dbReference type="GO" id="GO:0000155">
    <property type="term" value="F:phosphorelay sensor kinase activity"/>
    <property type="evidence" value="ECO:0007669"/>
    <property type="project" value="InterPro"/>
</dbReference>
<keyword evidence="3 6" id="KW-0597">Phosphoprotein</keyword>
<feature type="compositionally biased region" description="Low complexity" evidence="7">
    <location>
        <begin position="858"/>
        <end position="867"/>
    </location>
</feature>
<feature type="transmembrane region" description="Helical" evidence="8">
    <location>
        <begin position="206"/>
        <end position="229"/>
    </location>
</feature>
<dbReference type="Gene3D" id="3.40.50.2300">
    <property type="match status" value="1"/>
</dbReference>
<feature type="transmembrane region" description="Helical" evidence="8">
    <location>
        <begin position="235"/>
        <end position="256"/>
    </location>
</feature>
<feature type="transmembrane region" description="Helical" evidence="8">
    <location>
        <begin position="348"/>
        <end position="367"/>
    </location>
</feature>
<feature type="transmembrane region" description="Helical" evidence="8">
    <location>
        <begin position="326"/>
        <end position="342"/>
    </location>
</feature>
<dbReference type="SUPFAM" id="SSF47384">
    <property type="entry name" value="Homodimeric domain of signal transducing histidine kinase"/>
    <property type="match status" value="1"/>
</dbReference>
<dbReference type="InterPro" id="IPR004358">
    <property type="entry name" value="Sig_transdc_His_kin-like_C"/>
</dbReference>
<dbReference type="PROSITE" id="PS50110">
    <property type="entry name" value="RESPONSE_REGULATORY"/>
    <property type="match status" value="1"/>
</dbReference>
<evidence type="ECO:0000259" key="9">
    <source>
        <dbReference type="PROSITE" id="PS50109"/>
    </source>
</evidence>
<organism evidence="11 12">
    <name type="scientific">Collybiopsis luxurians FD-317 M1</name>
    <dbReference type="NCBI Taxonomy" id="944289"/>
    <lineage>
        <taxon>Eukaryota</taxon>
        <taxon>Fungi</taxon>
        <taxon>Dikarya</taxon>
        <taxon>Basidiomycota</taxon>
        <taxon>Agaricomycotina</taxon>
        <taxon>Agaricomycetes</taxon>
        <taxon>Agaricomycetidae</taxon>
        <taxon>Agaricales</taxon>
        <taxon>Marasmiineae</taxon>
        <taxon>Omphalotaceae</taxon>
        <taxon>Collybiopsis</taxon>
        <taxon>Collybiopsis luxurians</taxon>
    </lineage>
</organism>
<dbReference type="InterPro" id="IPR005467">
    <property type="entry name" value="His_kinase_dom"/>
</dbReference>
<dbReference type="PROSITE" id="PS50109">
    <property type="entry name" value="HIS_KIN"/>
    <property type="match status" value="1"/>
</dbReference>
<dbReference type="Gene3D" id="1.10.287.130">
    <property type="match status" value="1"/>
</dbReference>
<dbReference type="PRINTS" id="PR00344">
    <property type="entry name" value="BCTRLSENSOR"/>
</dbReference>
<gene>
    <name evidence="11" type="ORF">GYMLUDRAFT_47200</name>
</gene>
<feature type="compositionally biased region" description="Basic and acidic residues" evidence="7">
    <location>
        <begin position="811"/>
        <end position="823"/>
    </location>
</feature>
<dbReference type="EMBL" id="KN834798">
    <property type="protein sequence ID" value="KIK56435.1"/>
    <property type="molecule type" value="Genomic_DNA"/>
</dbReference>
<protein>
    <recommendedName>
        <fullName evidence="2">histidine kinase</fullName>
        <ecNumber evidence="2">2.7.13.3</ecNumber>
    </recommendedName>
</protein>
<dbReference type="PANTHER" id="PTHR43047:SF66">
    <property type="entry name" value="HISKA"/>
    <property type="match status" value="1"/>
</dbReference>
<keyword evidence="8" id="KW-0472">Membrane</keyword>
<dbReference type="GO" id="GO:0009927">
    <property type="term" value="F:histidine phosphotransfer kinase activity"/>
    <property type="evidence" value="ECO:0007669"/>
    <property type="project" value="TreeGrafter"/>
</dbReference>
<dbReference type="PANTHER" id="PTHR43047">
    <property type="entry name" value="TWO-COMPONENT HISTIDINE PROTEIN KINASE"/>
    <property type="match status" value="1"/>
</dbReference>
<dbReference type="InterPro" id="IPR003661">
    <property type="entry name" value="HisK_dim/P_dom"/>
</dbReference>
<feature type="modified residue" description="4-aspartylphosphate" evidence="6">
    <location>
        <position position="963"/>
    </location>
</feature>
<dbReference type="Gene3D" id="3.30.565.10">
    <property type="entry name" value="Histidine kinase-like ATPase, C-terminal domain"/>
    <property type="match status" value="1"/>
</dbReference>
<dbReference type="InterPro" id="IPR036097">
    <property type="entry name" value="HisK_dim/P_sf"/>
</dbReference>
<evidence type="ECO:0000256" key="8">
    <source>
        <dbReference type="SAM" id="Phobius"/>
    </source>
</evidence>
<proteinExistence type="predicted"/>
<evidence type="ECO:0000256" key="7">
    <source>
        <dbReference type="SAM" id="MobiDB-lite"/>
    </source>
</evidence>
<sequence length="1034" mass="114511">MSSWTHSASSKWAEDVAMASIVTPASNSKALDLPVPATQKQPTPPSFIRGLNSTVHSKATKIFRKLQRTLAAPSSGAVVRKSLGDIQHRVDADHGELVEEDPTVCVIASEDRIDEIVVDRSWGASTKTSLKSKAPSESDGESGIDISGASSSLPEEMCTSAKRHSPSLVLARRFMFCWKDFFNPEFPDEHKERQYKKEHWAHSKRLALWASVFFIGNWTLGAALIPTPAVLADKIYYYAFAPCTAVPLVFLCAFNVPRDYKCWQCLIFISTWSWSFYQVLFGYLCGYSGIIHVFTCGTKDFSTTFYYTTALQTVALFGLDLKRFPALLGSIIFLILSSVLIIPEKTSWMRNAVNFVVFQIFLMYMHYQREISARHLFELRIELKEQFERTQKAQVNERKAADSKYRLTSYVFHEVRVPLNTALLAVQNMSATGTIAKSLELEFTALEGSLNMMSKVLNDVLDFNRMDSGKFESLSRPYAFHQVMRSMFLPLRLATDARKLELVTDLDMNIDEIARRAAYETLGEDRETIGKHLKEQPSGERFYGIVVGDETRLRQIVTNLASNACKFTPAGGKLTIRTRLVCPSMSSLSEQDGKKQQSVDSDNLLTSQNVELHNQQENPTDRIVVRIEVSDTGSGIRPQDMIQSKLFSAFNQTEQGRQQGGKGTGLGLALVRLIVKLSGGRLGVRSKVGEGSTFWVELPLGIGGKAMLAAETNSILSSPARNVSSNTLHQLLHSPHRRNSDHSVIDAVDAAARTTQAPPPSLRSKRALHGLMDQGGSVELNLANYDSHSPIPTRMIGDRSTGSDIPMPCLTREESLRSDKSLTRDGSASRTGKTTERNSFRPTHVPLPSPNILPFDQSSSSAGSAPPTAHLPSPLANKTLPSSSSSTPLFNQPLNVLVVDDDALTRTLMRRMLERMGCIVTTAENGDLALKILLDPDPDGKDSLSCSISERTAQYRFHIIFLDNQMPVLSGLKAIAKLRDLGRHDFVVGVTGNALVSDQKEYLDAGVDHVLTKPVLERSLRSMLQLADDRRKLS</sequence>
<keyword evidence="5" id="KW-0418">Kinase</keyword>
<evidence type="ECO:0000256" key="1">
    <source>
        <dbReference type="ARBA" id="ARBA00000085"/>
    </source>
</evidence>
<dbReference type="Pfam" id="PF00512">
    <property type="entry name" value="HisKA"/>
    <property type="match status" value="1"/>
</dbReference>
<feature type="transmembrane region" description="Helical" evidence="8">
    <location>
        <begin position="276"/>
        <end position="295"/>
    </location>
</feature>
<evidence type="ECO:0000256" key="6">
    <source>
        <dbReference type="PROSITE-ProRule" id="PRU00169"/>
    </source>
</evidence>
<dbReference type="InterPro" id="IPR003594">
    <property type="entry name" value="HATPase_dom"/>
</dbReference>
<dbReference type="CDD" id="cd00082">
    <property type="entry name" value="HisKA"/>
    <property type="match status" value="1"/>
</dbReference>
<dbReference type="HOGENOM" id="CLU_006108_0_0_1"/>
<dbReference type="SMART" id="SM00388">
    <property type="entry name" value="HisKA"/>
    <property type="match status" value="1"/>
</dbReference>
<dbReference type="SUPFAM" id="SSF52172">
    <property type="entry name" value="CheY-like"/>
    <property type="match status" value="1"/>
</dbReference>
<dbReference type="InterPro" id="IPR001789">
    <property type="entry name" value="Sig_transdc_resp-reg_receiver"/>
</dbReference>
<keyword evidence="4" id="KW-0808">Transferase</keyword>
<evidence type="ECO:0000313" key="12">
    <source>
        <dbReference type="Proteomes" id="UP000053593"/>
    </source>
</evidence>
<dbReference type="InterPro" id="IPR011006">
    <property type="entry name" value="CheY-like_superfamily"/>
</dbReference>
<keyword evidence="8" id="KW-1133">Transmembrane helix</keyword>
<dbReference type="SUPFAM" id="SSF55874">
    <property type="entry name" value="ATPase domain of HSP90 chaperone/DNA topoisomerase II/histidine kinase"/>
    <property type="match status" value="1"/>
</dbReference>
<keyword evidence="8" id="KW-0812">Transmembrane</keyword>